<dbReference type="AlphaFoldDB" id="A0A8X6LP32"/>
<sequence length="94" mass="10593">MSMKQLVPIPADVITKRVEYSSLLRLSRNIAVFMRFRMITSLLGQSRVVKLLVLLLDAAAVFIGTLTKIVNCREKLLDLQLRLVSVGTLVPIRQ</sequence>
<reference evidence="1" key="1">
    <citation type="submission" date="2020-07" db="EMBL/GenBank/DDBJ databases">
        <title>Multicomponent nature underlies the extraordinary mechanical properties of spider dragline silk.</title>
        <authorList>
            <person name="Kono N."/>
            <person name="Nakamura H."/>
            <person name="Mori M."/>
            <person name="Yoshida Y."/>
            <person name="Ohtoshi R."/>
            <person name="Malay A.D."/>
            <person name="Moran D.A.P."/>
            <person name="Tomita M."/>
            <person name="Numata K."/>
            <person name="Arakawa K."/>
        </authorList>
    </citation>
    <scope>NUCLEOTIDE SEQUENCE</scope>
</reference>
<dbReference type="EMBL" id="BMAO01017417">
    <property type="protein sequence ID" value="GFR15517.1"/>
    <property type="molecule type" value="Genomic_DNA"/>
</dbReference>
<accession>A0A8X6LP32</accession>
<name>A0A8X6LP32_TRICU</name>
<proteinExistence type="predicted"/>
<keyword evidence="2" id="KW-1185">Reference proteome</keyword>
<comment type="caution">
    <text evidence="1">The sequence shown here is derived from an EMBL/GenBank/DDBJ whole genome shotgun (WGS) entry which is preliminary data.</text>
</comment>
<gene>
    <name evidence="1" type="ORF">TNCT_632171</name>
</gene>
<evidence type="ECO:0000313" key="2">
    <source>
        <dbReference type="Proteomes" id="UP000887116"/>
    </source>
</evidence>
<organism evidence="1 2">
    <name type="scientific">Trichonephila clavata</name>
    <name type="common">Joro spider</name>
    <name type="synonym">Nephila clavata</name>
    <dbReference type="NCBI Taxonomy" id="2740835"/>
    <lineage>
        <taxon>Eukaryota</taxon>
        <taxon>Metazoa</taxon>
        <taxon>Ecdysozoa</taxon>
        <taxon>Arthropoda</taxon>
        <taxon>Chelicerata</taxon>
        <taxon>Arachnida</taxon>
        <taxon>Araneae</taxon>
        <taxon>Araneomorphae</taxon>
        <taxon>Entelegynae</taxon>
        <taxon>Araneoidea</taxon>
        <taxon>Nephilidae</taxon>
        <taxon>Trichonephila</taxon>
    </lineage>
</organism>
<dbReference type="Proteomes" id="UP000887116">
    <property type="component" value="Unassembled WGS sequence"/>
</dbReference>
<evidence type="ECO:0000313" key="1">
    <source>
        <dbReference type="EMBL" id="GFR15517.1"/>
    </source>
</evidence>
<protein>
    <submittedName>
        <fullName evidence="1">Uncharacterized protein</fullName>
    </submittedName>
</protein>